<protein>
    <submittedName>
        <fullName evidence="2">Triosephosphate isomerase</fullName>
    </submittedName>
</protein>
<name>A0A0G1ILT9_9BACT</name>
<gene>
    <name evidence="2" type="ORF">UW21_C0018G0003</name>
</gene>
<dbReference type="SUPFAM" id="SSF51351">
    <property type="entry name" value="Triosephosphate isomerase (TIM)"/>
    <property type="match status" value="1"/>
</dbReference>
<evidence type="ECO:0000256" key="1">
    <source>
        <dbReference type="ARBA" id="ARBA00023235"/>
    </source>
</evidence>
<dbReference type="Proteomes" id="UP000034192">
    <property type="component" value="Unassembled WGS sequence"/>
</dbReference>
<dbReference type="InterPro" id="IPR013785">
    <property type="entry name" value="Aldolase_TIM"/>
</dbReference>
<dbReference type="GO" id="GO:0004807">
    <property type="term" value="F:triose-phosphate isomerase activity"/>
    <property type="evidence" value="ECO:0007669"/>
    <property type="project" value="InterPro"/>
</dbReference>
<dbReference type="EMBL" id="LCHL01000018">
    <property type="protein sequence ID" value="KKT32787.1"/>
    <property type="molecule type" value="Genomic_DNA"/>
</dbReference>
<dbReference type="NCBIfam" id="NF003302">
    <property type="entry name" value="PRK04302.1"/>
    <property type="match status" value="1"/>
</dbReference>
<comment type="caution">
    <text evidence="2">The sequence shown here is derived from an EMBL/GenBank/DDBJ whole genome shotgun (WGS) entry which is preliminary data.</text>
</comment>
<dbReference type="PROSITE" id="PS51440">
    <property type="entry name" value="TIM_2"/>
    <property type="match status" value="1"/>
</dbReference>
<proteinExistence type="predicted"/>
<organism evidence="2 3">
    <name type="scientific">Candidatus Woesebacteria bacterium GW2011_GWB1_44_11b</name>
    <dbReference type="NCBI Taxonomy" id="1618580"/>
    <lineage>
        <taxon>Bacteria</taxon>
        <taxon>Candidatus Woeseibacteriota</taxon>
    </lineage>
</organism>
<dbReference type="InterPro" id="IPR035990">
    <property type="entry name" value="TIM_sf"/>
</dbReference>
<evidence type="ECO:0000313" key="2">
    <source>
        <dbReference type="EMBL" id="KKT32787.1"/>
    </source>
</evidence>
<dbReference type="AlphaFoldDB" id="A0A0G1ILT9"/>
<dbReference type="Gene3D" id="3.20.20.70">
    <property type="entry name" value="Aldolase class I"/>
    <property type="match status" value="1"/>
</dbReference>
<keyword evidence="1 2" id="KW-0413">Isomerase</keyword>
<dbReference type="Pfam" id="PF00121">
    <property type="entry name" value="TIM"/>
    <property type="match status" value="2"/>
</dbReference>
<evidence type="ECO:0000313" key="3">
    <source>
        <dbReference type="Proteomes" id="UP000034192"/>
    </source>
</evidence>
<dbReference type="InterPro" id="IPR000652">
    <property type="entry name" value="Triosephosphate_isomerase"/>
</dbReference>
<sequence length="201" mass="21769">MDLTHKLCDCQDESGVLIYPVVQIIDARVAAEVSGHEVWVQHVDPARYGEFTGWTLPEAVFDAGIKGVFLNHSEHKLKPNILEGSIARCREVGLETLVFAADVTELREVSKFKPNFVAYEPPELIASEETSVARAKPEIIKKAVAAADKYNLPLLVGAGVKDIDDVKTSLKLGAAGIAVSSAVVLAQDPKEVVMEMAEGFK</sequence>
<reference evidence="2 3" key="1">
    <citation type="journal article" date="2015" name="Nature">
        <title>rRNA introns, odd ribosomes, and small enigmatic genomes across a large radiation of phyla.</title>
        <authorList>
            <person name="Brown C.T."/>
            <person name="Hug L.A."/>
            <person name="Thomas B.C."/>
            <person name="Sharon I."/>
            <person name="Castelle C.J."/>
            <person name="Singh A."/>
            <person name="Wilkins M.J."/>
            <person name="Williams K.H."/>
            <person name="Banfield J.F."/>
        </authorList>
    </citation>
    <scope>NUCLEOTIDE SEQUENCE [LARGE SCALE GENOMIC DNA]</scope>
</reference>
<accession>A0A0G1ILT9</accession>